<dbReference type="InterPro" id="IPR021416">
    <property type="entry name" value="DUF3048_N"/>
</dbReference>
<feature type="domain" description="DUF3048" evidence="1">
    <location>
        <begin position="42"/>
        <end position="180"/>
    </location>
</feature>
<dbReference type="STRING" id="94869.SAMN04488529_106126"/>
<gene>
    <name evidence="3" type="ORF">SAMN04488529_106126</name>
</gene>
<dbReference type="SUPFAM" id="SSF159774">
    <property type="entry name" value="YerB-like"/>
    <property type="match status" value="1"/>
</dbReference>
<proteinExistence type="predicted"/>
<sequence length="329" mass="36623">MKSKFSLLSIIIIISLIGCSPKEDSSLKTSTNMDGMVPSFYTGENIKESTNSNTPFMVMIENSTSSRPQSGLGSADVIYETSAEGGIPRFMALFHKDSADIIGPVRSIRPYFLELALENNLSFAHCGGSVDALTSISKDSSIMSINELSNGSYFWRDPKRKSPHNLYTSSKNILDSIIDKKFLSIPKPFAEFNKAYYSNEVLTSISNIRLNLNKSYDTSYLYEDNVYKKSMDGKIALDASTNKQLSFANVVIQKTTISLQDDNLHLDIDLIGEGDGYVFSNGRYVNVLWKKSDENDKTILYDINGDIVPLSPGKTIWHIVNNNTDISFN</sequence>
<evidence type="ECO:0000259" key="2">
    <source>
        <dbReference type="Pfam" id="PF17479"/>
    </source>
</evidence>
<dbReference type="PROSITE" id="PS51257">
    <property type="entry name" value="PROKAR_LIPOPROTEIN"/>
    <property type="match status" value="1"/>
</dbReference>
<reference evidence="3 4" key="1">
    <citation type="submission" date="2016-10" db="EMBL/GenBank/DDBJ databases">
        <authorList>
            <person name="de Groot N.N."/>
        </authorList>
    </citation>
    <scope>NUCLEOTIDE SEQUENCE [LARGE SCALE GENOMIC DNA]</scope>
    <source>
        <strain evidence="3 4">DSM 12272</strain>
    </source>
</reference>
<dbReference type="Gene3D" id="3.50.90.10">
    <property type="entry name" value="YerB-like"/>
    <property type="match status" value="1"/>
</dbReference>
<evidence type="ECO:0000313" key="4">
    <source>
        <dbReference type="Proteomes" id="UP000198597"/>
    </source>
</evidence>
<dbReference type="InterPro" id="IPR023158">
    <property type="entry name" value="YerB-like_sf"/>
</dbReference>
<protein>
    <recommendedName>
        <fullName evidence="5">DUF3048 domain-containing protein</fullName>
    </recommendedName>
</protein>
<evidence type="ECO:0000313" key="3">
    <source>
        <dbReference type="EMBL" id="SDP50304.1"/>
    </source>
</evidence>
<keyword evidence="4" id="KW-1185">Reference proteome</keyword>
<dbReference type="Proteomes" id="UP000198597">
    <property type="component" value="Unassembled WGS sequence"/>
</dbReference>
<evidence type="ECO:0000259" key="1">
    <source>
        <dbReference type="Pfam" id="PF11258"/>
    </source>
</evidence>
<dbReference type="RefSeq" id="WP_089969894.1">
    <property type="nucleotide sequence ID" value="NZ_CP071376.1"/>
</dbReference>
<dbReference type="InterPro" id="IPR035328">
    <property type="entry name" value="DUF3048_C"/>
</dbReference>
<dbReference type="Pfam" id="PF17479">
    <property type="entry name" value="DUF3048_C"/>
    <property type="match status" value="1"/>
</dbReference>
<dbReference type="GeneID" id="65308984"/>
<dbReference type="AlphaFoldDB" id="A0A1H0T8G2"/>
<dbReference type="OrthoDB" id="9779102at2"/>
<evidence type="ECO:0008006" key="5">
    <source>
        <dbReference type="Google" id="ProtNLM"/>
    </source>
</evidence>
<feature type="domain" description="DUF3048" evidence="2">
    <location>
        <begin position="213"/>
        <end position="315"/>
    </location>
</feature>
<dbReference type="EMBL" id="FNJM01000006">
    <property type="protein sequence ID" value="SDP50304.1"/>
    <property type="molecule type" value="Genomic_DNA"/>
</dbReference>
<dbReference type="Pfam" id="PF11258">
    <property type="entry name" value="DUF3048"/>
    <property type="match status" value="1"/>
</dbReference>
<accession>A0A1H0T8G2</accession>
<name>A0A1H0T8G2_9CLOT</name>
<organism evidence="3 4">
    <name type="scientific">Clostridium gasigenes</name>
    <dbReference type="NCBI Taxonomy" id="94869"/>
    <lineage>
        <taxon>Bacteria</taxon>
        <taxon>Bacillati</taxon>
        <taxon>Bacillota</taxon>
        <taxon>Clostridia</taxon>
        <taxon>Eubacteriales</taxon>
        <taxon>Clostridiaceae</taxon>
        <taxon>Clostridium</taxon>
    </lineage>
</organism>